<keyword evidence="3" id="KW-1185">Reference proteome</keyword>
<dbReference type="EMBL" id="JBFDAA010000003">
    <property type="protein sequence ID" value="KAL1138405.1"/>
    <property type="molecule type" value="Genomic_DNA"/>
</dbReference>
<gene>
    <name evidence="2" type="ORF">AAG570_008469</name>
</gene>
<name>A0ABD0YR02_9HEMI</name>
<sequence length="128" mass="14487">MYENFASPPSGEKIRDRLIPGDKTVPYDSIPPTIERHGRALEWDPQVSIDSSHSLKHQSRDRNNQSSVALSLQDGATRTDQDCRTAWKASRNEFSKKPRSNPPRITPEITTIAEDILYTSLFVNGLKH</sequence>
<feature type="region of interest" description="Disordered" evidence="1">
    <location>
        <begin position="48"/>
        <end position="106"/>
    </location>
</feature>
<feature type="region of interest" description="Disordered" evidence="1">
    <location>
        <begin position="1"/>
        <end position="32"/>
    </location>
</feature>
<feature type="compositionally biased region" description="Polar residues" evidence="1">
    <location>
        <begin position="64"/>
        <end position="76"/>
    </location>
</feature>
<evidence type="ECO:0000256" key="1">
    <source>
        <dbReference type="SAM" id="MobiDB-lite"/>
    </source>
</evidence>
<dbReference type="AlphaFoldDB" id="A0ABD0YR02"/>
<accession>A0ABD0YR02</accession>
<organism evidence="2 3">
    <name type="scientific">Ranatra chinensis</name>
    <dbReference type="NCBI Taxonomy" id="642074"/>
    <lineage>
        <taxon>Eukaryota</taxon>
        <taxon>Metazoa</taxon>
        <taxon>Ecdysozoa</taxon>
        <taxon>Arthropoda</taxon>
        <taxon>Hexapoda</taxon>
        <taxon>Insecta</taxon>
        <taxon>Pterygota</taxon>
        <taxon>Neoptera</taxon>
        <taxon>Paraneoptera</taxon>
        <taxon>Hemiptera</taxon>
        <taxon>Heteroptera</taxon>
        <taxon>Panheteroptera</taxon>
        <taxon>Nepomorpha</taxon>
        <taxon>Nepidae</taxon>
        <taxon>Ranatrinae</taxon>
        <taxon>Ranatra</taxon>
    </lineage>
</organism>
<reference evidence="2 3" key="1">
    <citation type="submission" date="2024-07" db="EMBL/GenBank/DDBJ databases">
        <title>Chromosome-level genome assembly of the water stick insect Ranatra chinensis (Heteroptera: Nepidae).</title>
        <authorList>
            <person name="Liu X."/>
        </authorList>
    </citation>
    <scope>NUCLEOTIDE SEQUENCE [LARGE SCALE GENOMIC DNA]</scope>
    <source>
        <strain evidence="2">Cailab_2021Rc</strain>
        <tissue evidence="2">Muscle</tissue>
    </source>
</reference>
<evidence type="ECO:0000313" key="3">
    <source>
        <dbReference type="Proteomes" id="UP001558652"/>
    </source>
</evidence>
<proteinExistence type="predicted"/>
<dbReference type="Proteomes" id="UP001558652">
    <property type="component" value="Unassembled WGS sequence"/>
</dbReference>
<comment type="caution">
    <text evidence="2">The sequence shown here is derived from an EMBL/GenBank/DDBJ whole genome shotgun (WGS) entry which is preliminary data.</text>
</comment>
<protein>
    <submittedName>
        <fullName evidence="2">Uncharacterized protein</fullName>
    </submittedName>
</protein>
<evidence type="ECO:0000313" key="2">
    <source>
        <dbReference type="EMBL" id="KAL1138405.1"/>
    </source>
</evidence>
<feature type="compositionally biased region" description="Basic and acidic residues" evidence="1">
    <location>
        <begin position="77"/>
        <end position="96"/>
    </location>
</feature>